<sequence length="323" mass="33740">MTAPDPRPWLVTGAGGMLARDLLGRLADAGIGAVAADRAALDVTDADSVRAAFAAHRPALVVNCAARTAVDAAEEDEAGAFAVNGTGPRLLAGACRAAGIPLLHVSTDYVFDGAGRDPYPEDAATAPLNAYGRSKLAGERAVLELLPDSGYVVRTAWLYGAGGSSFVRTVIGLERERPTLDVVEDQWGQPTWTGDLARQLAGLGLRALAGTAPAGVYHGSSGGRTTWFGFCREIFRQIGADPDRVRPTTGDRYARPAPRPAWSVLGHRRWRAAGMAPIRHWRTALAEALPAMGHGPAVPPVTTGAPAERGAPEKAEIACDPCA</sequence>
<evidence type="ECO:0000259" key="4">
    <source>
        <dbReference type="Pfam" id="PF04321"/>
    </source>
</evidence>
<comment type="caution">
    <text evidence="5">The sequence shown here is derived from an EMBL/GenBank/DDBJ whole genome shotgun (WGS) entry which is preliminary data.</text>
</comment>
<evidence type="ECO:0000256" key="2">
    <source>
        <dbReference type="RuleBase" id="RU364082"/>
    </source>
</evidence>
<keyword evidence="6" id="KW-1185">Reference proteome</keyword>
<dbReference type="InterPro" id="IPR036291">
    <property type="entry name" value="NAD(P)-bd_dom_sf"/>
</dbReference>
<evidence type="ECO:0000256" key="1">
    <source>
        <dbReference type="ARBA" id="ARBA00010944"/>
    </source>
</evidence>
<name>A0ABT7GPZ8_9ACTN</name>
<dbReference type="Pfam" id="PF04321">
    <property type="entry name" value="RmlD_sub_bind"/>
    <property type="match status" value="1"/>
</dbReference>
<feature type="region of interest" description="Disordered" evidence="3">
    <location>
        <begin position="304"/>
        <end position="323"/>
    </location>
</feature>
<dbReference type="EC" id="1.1.1.133" evidence="2"/>
<dbReference type="CDD" id="cd05254">
    <property type="entry name" value="dTDP_HR_like_SDR_e"/>
    <property type="match status" value="1"/>
</dbReference>
<organism evidence="5 6">
    <name type="scientific">Streptomyces katrae</name>
    <dbReference type="NCBI Taxonomy" id="68223"/>
    <lineage>
        <taxon>Bacteria</taxon>
        <taxon>Bacillati</taxon>
        <taxon>Actinomycetota</taxon>
        <taxon>Actinomycetes</taxon>
        <taxon>Kitasatosporales</taxon>
        <taxon>Streptomycetaceae</taxon>
        <taxon>Streptomyces</taxon>
    </lineage>
</organism>
<comment type="similarity">
    <text evidence="1 2">Belongs to the dTDP-4-dehydrorhamnose reductase family.</text>
</comment>
<dbReference type="PANTHER" id="PTHR10491">
    <property type="entry name" value="DTDP-4-DEHYDRORHAMNOSE REDUCTASE"/>
    <property type="match status" value="1"/>
</dbReference>
<evidence type="ECO:0000313" key="5">
    <source>
        <dbReference type="EMBL" id="MDK9495391.1"/>
    </source>
</evidence>
<proteinExistence type="inferred from homology"/>
<evidence type="ECO:0000313" key="6">
    <source>
        <dbReference type="Proteomes" id="UP001223390"/>
    </source>
</evidence>
<evidence type="ECO:0000256" key="3">
    <source>
        <dbReference type="SAM" id="MobiDB-lite"/>
    </source>
</evidence>
<dbReference type="RefSeq" id="WP_285341019.1">
    <property type="nucleotide sequence ID" value="NZ_JASITI010000006.1"/>
</dbReference>
<dbReference type="Proteomes" id="UP001223390">
    <property type="component" value="Unassembled WGS sequence"/>
</dbReference>
<dbReference type="InterPro" id="IPR029903">
    <property type="entry name" value="RmlD-like-bd"/>
</dbReference>
<keyword evidence="2" id="KW-0521">NADP</keyword>
<dbReference type="InterPro" id="IPR005913">
    <property type="entry name" value="dTDP_dehydrorham_reduct"/>
</dbReference>
<comment type="function">
    <text evidence="2">Catalyzes the reduction of dTDP-6-deoxy-L-lyxo-4-hexulose to yield dTDP-L-rhamnose.</text>
</comment>
<dbReference type="Gene3D" id="3.90.25.10">
    <property type="entry name" value="UDP-galactose 4-epimerase, domain 1"/>
    <property type="match status" value="1"/>
</dbReference>
<accession>A0ABT7GPZ8</accession>
<keyword evidence="2 5" id="KW-0560">Oxidoreductase</keyword>
<dbReference type="PANTHER" id="PTHR10491:SF4">
    <property type="entry name" value="METHIONINE ADENOSYLTRANSFERASE 2 SUBUNIT BETA"/>
    <property type="match status" value="1"/>
</dbReference>
<feature type="domain" description="RmlD-like substrate binding" evidence="4">
    <location>
        <begin position="10"/>
        <end position="290"/>
    </location>
</feature>
<dbReference type="GO" id="GO:0008831">
    <property type="term" value="F:dTDP-4-dehydrorhamnose reductase activity"/>
    <property type="evidence" value="ECO:0007669"/>
    <property type="project" value="UniProtKB-EC"/>
</dbReference>
<dbReference type="NCBIfam" id="TIGR01214">
    <property type="entry name" value="rmlD"/>
    <property type="match status" value="1"/>
</dbReference>
<reference evidence="5 6" key="1">
    <citation type="submission" date="2023-05" db="EMBL/GenBank/DDBJ databases">
        <title>Sequencing and Assembly of Streptomyces sp. NP73.</title>
        <authorList>
            <person name="Konwar A.N."/>
            <person name="Saikia K."/>
            <person name="Thakur D."/>
        </authorList>
    </citation>
    <scope>NUCLEOTIDE SEQUENCE [LARGE SCALE GENOMIC DNA]</scope>
    <source>
        <strain evidence="5 6">NP73</strain>
    </source>
</reference>
<dbReference type="SUPFAM" id="SSF51735">
    <property type="entry name" value="NAD(P)-binding Rossmann-fold domains"/>
    <property type="match status" value="1"/>
</dbReference>
<dbReference type="EMBL" id="JASITI010000006">
    <property type="protein sequence ID" value="MDK9495391.1"/>
    <property type="molecule type" value="Genomic_DNA"/>
</dbReference>
<protein>
    <recommendedName>
        <fullName evidence="2">dTDP-4-dehydrorhamnose reductase</fullName>
        <ecNumber evidence="2">1.1.1.133</ecNumber>
    </recommendedName>
</protein>
<gene>
    <name evidence="5" type="primary">rfbD</name>
    <name evidence="5" type="ORF">QEZ40_006039</name>
</gene>
<comment type="pathway">
    <text evidence="2">Carbohydrate biosynthesis; dTDP-L-rhamnose biosynthesis.</text>
</comment>
<dbReference type="Gene3D" id="3.40.50.720">
    <property type="entry name" value="NAD(P)-binding Rossmann-like Domain"/>
    <property type="match status" value="1"/>
</dbReference>